<organism evidence="1 2">
    <name type="scientific">Scylla paramamosain</name>
    <name type="common">Mud crab</name>
    <dbReference type="NCBI Taxonomy" id="85552"/>
    <lineage>
        <taxon>Eukaryota</taxon>
        <taxon>Metazoa</taxon>
        <taxon>Ecdysozoa</taxon>
        <taxon>Arthropoda</taxon>
        <taxon>Crustacea</taxon>
        <taxon>Multicrustacea</taxon>
        <taxon>Malacostraca</taxon>
        <taxon>Eumalacostraca</taxon>
        <taxon>Eucarida</taxon>
        <taxon>Decapoda</taxon>
        <taxon>Pleocyemata</taxon>
        <taxon>Brachyura</taxon>
        <taxon>Eubrachyura</taxon>
        <taxon>Portunoidea</taxon>
        <taxon>Portunidae</taxon>
        <taxon>Portuninae</taxon>
        <taxon>Scylla</taxon>
    </lineage>
</organism>
<sequence length="81" mass="9223">MRVTRRVMRRKVPAFYGNKTFSLQRRGNCVYLCRETMATPHLARRGDAGVLWAAASIPQHAAERAARVVTVVKAQQKQQQQ</sequence>
<evidence type="ECO:0000313" key="1">
    <source>
        <dbReference type="EMBL" id="KAK8398803.1"/>
    </source>
</evidence>
<proteinExistence type="predicted"/>
<name>A0AAW0UF71_SCYPA</name>
<dbReference type="EMBL" id="JARAKH010000012">
    <property type="protein sequence ID" value="KAK8398803.1"/>
    <property type="molecule type" value="Genomic_DNA"/>
</dbReference>
<evidence type="ECO:0000313" key="2">
    <source>
        <dbReference type="Proteomes" id="UP001487740"/>
    </source>
</evidence>
<reference evidence="1 2" key="1">
    <citation type="submission" date="2023-03" db="EMBL/GenBank/DDBJ databases">
        <title>High-quality genome of Scylla paramamosain provides insights in environmental adaptation.</title>
        <authorList>
            <person name="Zhang L."/>
        </authorList>
    </citation>
    <scope>NUCLEOTIDE SEQUENCE [LARGE SCALE GENOMIC DNA]</scope>
    <source>
        <strain evidence="1">LZ_2023a</strain>
        <tissue evidence="1">Muscle</tissue>
    </source>
</reference>
<gene>
    <name evidence="1" type="ORF">O3P69_004121</name>
</gene>
<keyword evidence="2" id="KW-1185">Reference proteome</keyword>
<comment type="caution">
    <text evidence="1">The sequence shown here is derived from an EMBL/GenBank/DDBJ whole genome shotgun (WGS) entry which is preliminary data.</text>
</comment>
<protein>
    <submittedName>
        <fullName evidence="1">Uncharacterized protein</fullName>
    </submittedName>
</protein>
<dbReference type="AlphaFoldDB" id="A0AAW0UF71"/>
<accession>A0AAW0UF71</accession>
<dbReference type="Proteomes" id="UP001487740">
    <property type="component" value="Unassembled WGS sequence"/>
</dbReference>